<dbReference type="Pfam" id="PF01850">
    <property type="entry name" value="PIN"/>
    <property type="match status" value="1"/>
</dbReference>
<dbReference type="GO" id="GO:0090729">
    <property type="term" value="F:toxin activity"/>
    <property type="evidence" value="ECO:0007669"/>
    <property type="project" value="UniProtKB-KW"/>
</dbReference>
<keyword evidence="4 5" id="KW-0378">Hydrolase</keyword>
<dbReference type="GO" id="GO:0004540">
    <property type="term" value="F:RNA nuclease activity"/>
    <property type="evidence" value="ECO:0007669"/>
    <property type="project" value="InterPro"/>
</dbReference>
<keyword evidence="2 5" id="KW-0540">Nuclease</keyword>
<reference evidence="7 8" key="1">
    <citation type="submission" date="2024-02" db="EMBL/GenBank/DDBJ databases">
        <title>Genome sequence of Aquincola sp. MAHUQ-54.</title>
        <authorList>
            <person name="Huq M.A."/>
        </authorList>
    </citation>
    <scope>NUCLEOTIDE SEQUENCE [LARGE SCALE GENOMIC DNA]</scope>
    <source>
        <strain evidence="7 8">MAHUQ-54</strain>
    </source>
</reference>
<keyword evidence="8" id="KW-1185">Reference proteome</keyword>
<evidence type="ECO:0000256" key="1">
    <source>
        <dbReference type="ARBA" id="ARBA00022649"/>
    </source>
</evidence>
<dbReference type="AlphaFoldDB" id="A0AAW9Q8G3"/>
<accession>A0AAW9Q8G3</accession>
<dbReference type="GO" id="GO:0016787">
    <property type="term" value="F:hydrolase activity"/>
    <property type="evidence" value="ECO:0007669"/>
    <property type="project" value="UniProtKB-KW"/>
</dbReference>
<keyword evidence="5" id="KW-0800">Toxin</keyword>
<evidence type="ECO:0000256" key="4">
    <source>
        <dbReference type="ARBA" id="ARBA00022801"/>
    </source>
</evidence>
<dbReference type="InterPro" id="IPR029060">
    <property type="entry name" value="PIN-like_dom_sf"/>
</dbReference>
<feature type="binding site" evidence="5">
    <location>
        <position position="100"/>
    </location>
    <ligand>
        <name>Mg(2+)</name>
        <dbReference type="ChEBI" id="CHEBI:18420"/>
    </ligand>
</feature>
<dbReference type="RefSeq" id="WP_332291464.1">
    <property type="nucleotide sequence ID" value="NZ_JAZIBG010000036.1"/>
</dbReference>
<keyword evidence="5" id="KW-0460">Magnesium</keyword>
<comment type="similarity">
    <text evidence="5">Belongs to the PINc/VapC protein family.</text>
</comment>
<organism evidence="7 8">
    <name type="scientific">Aquincola agrisoli</name>
    <dbReference type="NCBI Taxonomy" id="3119538"/>
    <lineage>
        <taxon>Bacteria</taxon>
        <taxon>Pseudomonadati</taxon>
        <taxon>Pseudomonadota</taxon>
        <taxon>Betaproteobacteria</taxon>
        <taxon>Burkholderiales</taxon>
        <taxon>Sphaerotilaceae</taxon>
        <taxon>Aquincola</taxon>
    </lineage>
</organism>
<dbReference type="Proteomes" id="UP001336250">
    <property type="component" value="Unassembled WGS sequence"/>
</dbReference>
<evidence type="ECO:0000256" key="5">
    <source>
        <dbReference type="HAMAP-Rule" id="MF_00265"/>
    </source>
</evidence>
<comment type="cofactor">
    <cofactor evidence="5">
        <name>Mg(2+)</name>
        <dbReference type="ChEBI" id="CHEBI:18420"/>
    </cofactor>
</comment>
<dbReference type="SUPFAM" id="SSF88723">
    <property type="entry name" value="PIN domain-like"/>
    <property type="match status" value="1"/>
</dbReference>
<sequence length="133" mass="14259">MPALDTNVLVRYLVQDDAVQLAAAKRLIARCVAEGASLFVPVTVVLELEWVLRSSFRCAKEEVLGVLSSLFSAAELSFQSEQALEVALQLYRKGTADLADCLHVALAAQAGEQPLWTFDKGAAKVAGAKLVGR</sequence>
<dbReference type="Gene3D" id="3.40.50.1010">
    <property type="entry name" value="5'-nuclease"/>
    <property type="match status" value="1"/>
</dbReference>
<evidence type="ECO:0000256" key="2">
    <source>
        <dbReference type="ARBA" id="ARBA00022722"/>
    </source>
</evidence>
<dbReference type="CDD" id="cd18683">
    <property type="entry name" value="PIN_VapC-like"/>
    <property type="match status" value="1"/>
</dbReference>
<dbReference type="GO" id="GO:0000287">
    <property type="term" value="F:magnesium ion binding"/>
    <property type="evidence" value="ECO:0007669"/>
    <property type="project" value="UniProtKB-UniRule"/>
</dbReference>
<proteinExistence type="inferred from homology"/>
<dbReference type="InterPro" id="IPR022907">
    <property type="entry name" value="VapC_family"/>
</dbReference>
<dbReference type="EC" id="3.1.-.-" evidence="5"/>
<protein>
    <recommendedName>
        <fullName evidence="5">Ribonuclease VapC</fullName>
        <shortName evidence="5">RNase VapC</shortName>
        <ecNumber evidence="5">3.1.-.-</ecNumber>
    </recommendedName>
    <alternativeName>
        <fullName evidence="5">Toxin VapC</fullName>
    </alternativeName>
</protein>
<keyword evidence="3 5" id="KW-0479">Metal-binding</keyword>
<dbReference type="HAMAP" id="MF_00265">
    <property type="entry name" value="VapC_Nob1"/>
    <property type="match status" value="1"/>
</dbReference>
<feature type="domain" description="PIN" evidence="6">
    <location>
        <begin position="4"/>
        <end position="127"/>
    </location>
</feature>
<feature type="binding site" evidence="5">
    <location>
        <position position="5"/>
    </location>
    <ligand>
        <name>Mg(2+)</name>
        <dbReference type="ChEBI" id="CHEBI:18420"/>
    </ligand>
</feature>
<name>A0AAW9Q8G3_9BURK</name>
<evidence type="ECO:0000313" key="8">
    <source>
        <dbReference type="Proteomes" id="UP001336250"/>
    </source>
</evidence>
<comment type="caution">
    <text evidence="7">The sequence shown here is derived from an EMBL/GenBank/DDBJ whole genome shotgun (WGS) entry which is preliminary data.</text>
</comment>
<evidence type="ECO:0000256" key="3">
    <source>
        <dbReference type="ARBA" id="ARBA00022723"/>
    </source>
</evidence>
<keyword evidence="1 5" id="KW-1277">Toxin-antitoxin system</keyword>
<evidence type="ECO:0000259" key="6">
    <source>
        <dbReference type="Pfam" id="PF01850"/>
    </source>
</evidence>
<gene>
    <name evidence="5" type="primary">vapC</name>
    <name evidence="7" type="ORF">V4F39_19410</name>
</gene>
<dbReference type="InterPro" id="IPR002716">
    <property type="entry name" value="PIN_dom"/>
</dbReference>
<comment type="function">
    <text evidence="5">Toxic component of a toxin-antitoxin (TA) system. An RNase.</text>
</comment>
<dbReference type="EMBL" id="JAZIBG010000036">
    <property type="protein sequence ID" value="MEF7616091.1"/>
    <property type="molecule type" value="Genomic_DNA"/>
</dbReference>
<evidence type="ECO:0000313" key="7">
    <source>
        <dbReference type="EMBL" id="MEF7616091.1"/>
    </source>
</evidence>